<evidence type="ECO:0000259" key="12">
    <source>
        <dbReference type="Pfam" id="PF01743"/>
    </source>
</evidence>
<comment type="similarity">
    <text evidence="2 11">Belongs to the tRNA nucleotidyltransferase/poly(A) polymerase family.</text>
</comment>
<organism evidence="15 16">
    <name type="scientific">Limnothrix redekei LRLZ20PSL1</name>
    <dbReference type="NCBI Taxonomy" id="3112953"/>
    <lineage>
        <taxon>Bacteria</taxon>
        <taxon>Bacillati</taxon>
        <taxon>Cyanobacteriota</taxon>
        <taxon>Cyanophyceae</taxon>
        <taxon>Pseudanabaenales</taxon>
        <taxon>Pseudanabaenaceae</taxon>
        <taxon>Limnothrix</taxon>
    </lineage>
</organism>
<dbReference type="InterPro" id="IPR043519">
    <property type="entry name" value="NT_sf"/>
</dbReference>
<evidence type="ECO:0000256" key="6">
    <source>
        <dbReference type="ARBA" id="ARBA00022695"/>
    </source>
</evidence>
<comment type="caution">
    <text evidence="15">The sequence shown here is derived from an EMBL/GenBank/DDBJ whole genome shotgun (WGS) entry which is preliminary data.</text>
</comment>
<reference evidence="16" key="1">
    <citation type="journal article" date="2024" name="Algal Res.">
        <title>Biochemical, toxicological and genomic investigation of a high-biomass producing Limnothrix strain isolated from Italian shallow drinking water reservoir.</title>
        <authorList>
            <person name="Simonazzi M."/>
            <person name="Shishido T.K."/>
            <person name="Delbaje E."/>
            <person name="Wahlsten M."/>
            <person name="Fewer D.P."/>
            <person name="Sivonen K."/>
            <person name="Pezzolesi L."/>
            <person name="Pistocchi R."/>
        </authorList>
    </citation>
    <scope>NUCLEOTIDE SEQUENCE [LARGE SCALE GENOMIC DNA]</scope>
    <source>
        <strain evidence="16">LRLZ20PSL1</strain>
    </source>
</reference>
<gene>
    <name evidence="15" type="ORF">VPK24_17975</name>
</gene>
<feature type="domain" description="tRNA nucleotidyltransferase/poly(A) polymerase RNA and SrmB- binding" evidence="13">
    <location>
        <begin position="161"/>
        <end position="218"/>
    </location>
</feature>
<dbReference type="Proteomes" id="UP001604335">
    <property type="component" value="Unassembled WGS sequence"/>
</dbReference>
<evidence type="ECO:0000313" key="15">
    <source>
        <dbReference type="EMBL" id="MFG3819537.1"/>
    </source>
</evidence>
<keyword evidence="10 11" id="KW-0694">RNA-binding</keyword>
<protein>
    <submittedName>
        <fullName evidence="15">CCA tRNA nucleotidyltransferase</fullName>
    </submittedName>
</protein>
<feature type="domain" description="CCA-adding enzyme C-terminal" evidence="14">
    <location>
        <begin position="261"/>
        <end position="398"/>
    </location>
</feature>
<dbReference type="SUPFAM" id="SSF81891">
    <property type="entry name" value="Poly A polymerase C-terminal region-like"/>
    <property type="match status" value="1"/>
</dbReference>
<dbReference type="CDD" id="cd05398">
    <property type="entry name" value="NT_ClassII-CCAase"/>
    <property type="match status" value="1"/>
</dbReference>
<dbReference type="InterPro" id="IPR050124">
    <property type="entry name" value="tRNA_CCA-adding_enzyme"/>
</dbReference>
<evidence type="ECO:0000256" key="9">
    <source>
        <dbReference type="ARBA" id="ARBA00022842"/>
    </source>
</evidence>
<comment type="cofactor">
    <cofactor evidence="1">
        <name>Mg(2+)</name>
        <dbReference type="ChEBI" id="CHEBI:18420"/>
    </cofactor>
</comment>
<keyword evidence="6" id="KW-0548">Nucleotidyltransferase</keyword>
<dbReference type="InterPro" id="IPR032828">
    <property type="entry name" value="PolyA_RNA-bd"/>
</dbReference>
<dbReference type="SUPFAM" id="SSF81301">
    <property type="entry name" value="Nucleotidyltransferase"/>
    <property type="match status" value="1"/>
</dbReference>
<evidence type="ECO:0000259" key="14">
    <source>
        <dbReference type="Pfam" id="PF13735"/>
    </source>
</evidence>
<evidence type="ECO:0000313" key="16">
    <source>
        <dbReference type="Proteomes" id="UP001604335"/>
    </source>
</evidence>
<proteinExistence type="inferred from homology"/>
<evidence type="ECO:0000256" key="10">
    <source>
        <dbReference type="ARBA" id="ARBA00022884"/>
    </source>
</evidence>
<sequence>MSLDLQDWPLKLTPLKLTDLPETAYLVGGVVRDALLGRQRDAVDLDVVLATGAIELARSIAGRYDAGFVVLDRERQIARVVFAQGTLDVAAQVGGSIEADLRRRDFTVNAIAYQPHRQEWVDPLEGRRDLADRSLRMVSVENLREDPLRLLRAYRISAQLNLQMEPTTAQAIAQQVPNLRLVAAERVRAELDYLLETPRGDRALMAASAIQLLRDWLPPWQGKHGVTLPALSKAIEQLQGLWPDAPLNCPLPNGRSPLAAARLACLLGSDLMIAQRALDRLKTSRVDQRILLAILGAKASLPADRRSPLDRAAQYQFCKAAGEGFLAAVLLALAEGTAPIALAEAISRWQDAADPVAHPSPPLTGHELMTEFGLPRGPIVGQLLAALERAQAIGQIQGSESARQFAQSWLQSAQSFPT</sequence>
<evidence type="ECO:0000256" key="11">
    <source>
        <dbReference type="RuleBase" id="RU003953"/>
    </source>
</evidence>
<accession>A0ABW7CEG9</accession>
<name>A0ABW7CEG9_9CYAN</name>
<feature type="domain" description="Poly A polymerase head" evidence="12">
    <location>
        <begin position="24"/>
        <end position="90"/>
    </location>
</feature>
<keyword evidence="16" id="KW-1185">Reference proteome</keyword>
<dbReference type="InterPro" id="IPR002646">
    <property type="entry name" value="PolA_pol_head_dom"/>
</dbReference>
<dbReference type="RefSeq" id="WP_393015498.1">
    <property type="nucleotide sequence ID" value="NZ_JAZAQF010000094.1"/>
</dbReference>
<dbReference type="Pfam" id="PF13735">
    <property type="entry name" value="tRNA_NucTran2_2"/>
    <property type="match status" value="1"/>
</dbReference>
<dbReference type="Gene3D" id="1.10.3090.10">
    <property type="entry name" value="cca-adding enzyme, domain 2"/>
    <property type="match status" value="1"/>
</dbReference>
<keyword evidence="9" id="KW-0460">Magnesium</keyword>
<dbReference type="PANTHER" id="PTHR47545:SF2">
    <property type="entry name" value="CC-ADDING TRNA NUCLEOTIDYLTRANSFERASE"/>
    <property type="match status" value="1"/>
</dbReference>
<evidence type="ECO:0000259" key="13">
    <source>
        <dbReference type="Pfam" id="PF12627"/>
    </source>
</evidence>
<evidence type="ECO:0000256" key="1">
    <source>
        <dbReference type="ARBA" id="ARBA00001946"/>
    </source>
</evidence>
<evidence type="ECO:0000256" key="2">
    <source>
        <dbReference type="ARBA" id="ARBA00007265"/>
    </source>
</evidence>
<dbReference type="Pfam" id="PF01743">
    <property type="entry name" value="PolyA_pol"/>
    <property type="match status" value="2"/>
</dbReference>
<dbReference type="Pfam" id="PF12627">
    <property type="entry name" value="PolyA_pol_RNAbd"/>
    <property type="match status" value="1"/>
</dbReference>
<dbReference type="Gene3D" id="3.30.460.10">
    <property type="entry name" value="Beta Polymerase, domain 2"/>
    <property type="match status" value="1"/>
</dbReference>
<keyword evidence="4 11" id="KW-0808">Transferase</keyword>
<evidence type="ECO:0000256" key="8">
    <source>
        <dbReference type="ARBA" id="ARBA00022741"/>
    </source>
</evidence>
<evidence type="ECO:0000256" key="5">
    <source>
        <dbReference type="ARBA" id="ARBA00022694"/>
    </source>
</evidence>
<evidence type="ECO:0000256" key="3">
    <source>
        <dbReference type="ARBA" id="ARBA00022555"/>
    </source>
</evidence>
<keyword evidence="8" id="KW-0547">Nucleotide-binding</keyword>
<feature type="domain" description="Poly A polymerase head" evidence="12">
    <location>
        <begin position="96"/>
        <end position="136"/>
    </location>
</feature>
<evidence type="ECO:0000256" key="7">
    <source>
        <dbReference type="ARBA" id="ARBA00022723"/>
    </source>
</evidence>
<keyword evidence="7" id="KW-0479">Metal-binding</keyword>
<evidence type="ECO:0000256" key="4">
    <source>
        <dbReference type="ARBA" id="ARBA00022679"/>
    </source>
</evidence>
<dbReference type="EMBL" id="JAZAQF010000094">
    <property type="protein sequence ID" value="MFG3819537.1"/>
    <property type="molecule type" value="Genomic_DNA"/>
</dbReference>
<keyword evidence="3" id="KW-0820">tRNA-binding</keyword>
<dbReference type="PANTHER" id="PTHR47545">
    <property type="entry name" value="MULTIFUNCTIONAL CCA PROTEIN"/>
    <property type="match status" value="1"/>
</dbReference>
<dbReference type="InterPro" id="IPR032810">
    <property type="entry name" value="CCA-adding_enz_C"/>
</dbReference>
<keyword evidence="5" id="KW-0819">tRNA processing</keyword>